<dbReference type="AlphaFoldDB" id="A0A6P1QV23"/>
<proteinExistence type="predicted"/>
<evidence type="ECO:0000313" key="5">
    <source>
        <dbReference type="Proteomes" id="UP000464318"/>
    </source>
</evidence>
<name>A0A6P1QV23_9FLAO</name>
<gene>
    <name evidence="4" type="ORF">DBX24_08695</name>
</gene>
<reference evidence="4 5" key="1">
    <citation type="submission" date="2018-04" db="EMBL/GenBank/DDBJ databases">
        <title>Characteristic and Complete Genome Sequencing of A Novel Member of Infective Endocarditis Causative Bacteria: Bergeyella cardium QL-PH.</title>
        <authorList>
            <person name="Pan H."/>
            <person name="Sun E."/>
            <person name="Zhang Y."/>
        </authorList>
    </citation>
    <scope>NUCLEOTIDE SEQUENCE [LARGE SCALE GENOMIC DNA]</scope>
    <source>
        <strain evidence="4 5">HPQL</strain>
    </source>
</reference>
<accession>A0A6P1QV23</accession>
<dbReference type="EMBL" id="CP029149">
    <property type="protein sequence ID" value="QHN65952.1"/>
    <property type="molecule type" value="Genomic_DNA"/>
</dbReference>
<dbReference type="Proteomes" id="UP000464318">
    <property type="component" value="Chromosome"/>
</dbReference>
<keyword evidence="3" id="KW-0443">Lipid metabolism</keyword>
<dbReference type="InterPro" id="IPR007431">
    <property type="entry name" value="ACP_PD"/>
</dbReference>
<sequence>MNYLAHSYLNETEEQLVGQFLNDYIRNRDRHLLPEGIQDGIRRHRAIDSFTDTHPAIIEAKKVFAPLTRLYAGAFVDVAMDYFLANDPKILSTTEWKAHSQATYATLRNYLYLFPENFKTVLHYMEKDDWLYNYRTDWGMKHSLQNVLNKAKYLDKSLPIFDAFLKEKPFLQSCYDAFFPELRATVVVLDFKP</sequence>
<evidence type="ECO:0000256" key="3">
    <source>
        <dbReference type="ARBA" id="ARBA00023098"/>
    </source>
</evidence>
<dbReference type="GO" id="GO:0008770">
    <property type="term" value="F:[acyl-carrier-protein] phosphodiesterase activity"/>
    <property type="evidence" value="ECO:0007669"/>
    <property type="project" value="InterPro"/>
</dbReference>
<keyword evidence="2" id="KW-0378">Hydrolase</keyword>
<dbReference type="Pfam" id="PF04336">
    <property type="entry name" value="ACP_PD"/>
    <property type="match status" value="1"/>
</dbReference>
<organism evidence="4 5">
    <name type="scientific">Bergeyella cardium</name>
    <dbReference type="NCBI Taxonomy" id="1585976"/>
    <lineage>
        <taxon>Bacteria</taxon>
        <taxon>Pseudomonadati</taxon>
        <taxon>Bacteroidota</taxon>
        <taxon>Flavobacteriia</taxon>
        <taxon>Flavobacteriales</taxon>
        <taxon>Weeksellaceae</taxon>
        <taxon>Bergeyella</taxon>
    </lineage>
</organism>
<keyword evidence="1" id="KW-0444">Lipid biosynthesis</keyword>
<protein>
    <submittedName>
        <fullName evidence="4">DUF479 domain-containing protein</fullName>
    </submittedName>
</protein>
<evidence type="ECO:0000313" key="4">
    <source>
        <dbReference type="EMBL" id="QHN65952.1"/>
    </source>
</evidence>
<evidence type="ECO:0000256" key="2">
    <source>
        <dbReference type="ARBA" id="ARBA00022801"/>
    </source>
</evidence>
<dbReference type="PANTHER" id="PTHR38764:SF1">
    <property type="entry name" value="ACYL CARRIER PROTEIN PHOSPHODIESTERASE"/>
    <property type="match status" value="1"/>
</dbReference>
<dbReference type="PANTHER" id="PTHR38764">
    <property type="entry name" value="ACYL CARRIER PROTEIN PHOSPHODIESTERASE"/>
    <property type="match status" value="1"/>
</dbReference>
<dbReference type="GO" id="GO:0006633">
    <property type="term" value="P:fatty acid biosynthetic process"/>
    <property type="evidence" value="ECO:0007669"/>
    <property type="project" value="InterPro"/>
</dbReference>
<dbReference type="KEGG" id="bcad:DBX24_08695"/>
<dbReference type="RefSeq" id="WP_120489022.1">
    <property type="nucleotide sequence ID" value="NZ_CP029149.1"/>
</dbReference>
<keyword evidence="5" id="KW-1185">Reference proteome</keyword>
<evidence type="ECO:0000256" key="1">
    <source>
        <dbReference type="ARBA" id="ARBA00022516"/>
    </source>
</evidence>
<dbReference type="OrthoDB" id="8442777at2"/>